<reference evidence="1 2" key="1">
    <citation type="journal article" date="2019" name="Sci. Rep.">
        <title>Orb-weaving spider Araneus ventricosus genome elucidates the spidroin gene catalogue.</title>
        <authorList>
            <person name="Kono N."/>
            <person name="Nakamura H."/>
            <person name="Ohtoshi R."/>
            <person name="Moran D.A.P."/>
            <person name="Shinohara A."/>
            <person name="Yoshida Y."/>
            <person name="Fujiwara M."/>
            <person name="Mori M."/>
            <person name="Tomita M."/>
            <person name="Arakawa K."/>
        </authorList>
    </citation>
    <scope>NUCLEOTIDE SEQUENCE [LARGE SCALE GENOMIC DNA]</scope>
</reference>
<protein>
    <submittedName>
        <fullName evidence="1">Uncharacterized protein</fullName>
    </submittedName>
</protein>
<dbReference type="Proteomes" id="UP000499080">
    <property type="component" value="Unassembled WGS sequence"/>
</dbReference>
<evidence type="ECO:0000313" key="1">
    <source>
        <dbReference type="EMBL" id="GBN10456.1"/>
    </source>
</evidence>
<proteinExistence type="predicted"/>
<keyword evidence="2" id="KW-1185">Reference proteome</keyword>
<comment type="caution">
    <text evidence="1">The sequence shown here is derived from an EMBL/GenBank/DDBJ whole genome shotgun (WGS) entry which is preliminary data.</text>
</comment>
<accession>A0A4Y2LA50</accession>
<gene>
    <name evidence="1" type="ORF">AVEN_90702_1</name>
</gene>
<sequence length="89" mass="10195">MQFKIILDNLSYANIQFKSNTKGVLDLLVLIRNRMMGTTPEPATLQDFPPYYRKDVWMLKSDVTCITSSYAVNLLWNQVSYLEPSGSEA</sequence>
<dbReference type="EMBL" id="BGPR01005469">
    <property type="protein sequence ID" value="GBN10456.1"/>
    <property type="molecule type" value="Genomic_DNA"/>
</dbReference>
<name>A0A4Y2LA50_ARAVE</name>
<dbReference type="AlphaFoldDB" id="A0A4Y2LA50"/>
<organism evidence="1 2">
    <name type="scientific">Araneus ventricosus</name>
    <name type="common">Orbweaver spider</name>
    <name type="synonym">Epeira ventricosa</name>
    <dbReference type="NCBI Taxonomy" id="182803"/>
    <lineage>
        <taxon>Eukaryota</taxon>
        <taxon>Metazoa</taxon>
        <taxon>Ecdysozoa</taxon>
        <taxon>Arthropoda</taxon>
        <taxon>Chelicerata</taxon>
        <taxon>Arachnida</taxon>
        <taxon>Araneae</taxon>
        <taxon>Araneomorphae</taxon>
        <taxon>Entelegynae</taxon>
        <taxon>Araneoidea</taxon>
        <taxon>Araneidae</taxon>
        <taxon>Araneus</taxon>
    </lineage>
</organism>
<evidence type="ECO:0000313" key="2">
    <source>
        <dbReference type="Proteomes" id="UP000499080"/>
    </source>
</evidence>